<comment type="similarity">
    <text evidence="1">Belongs to the thioesterase PaaI family.</text>
</comment>
<dbReference type="InterPro" id="IPR006683">
    <property type="entry name" value="Thioestr_dom"/>
</dbReference>
<protein>
    <submittedName>
        <fullName evidence="4">Thioesterase</fullName>
    </submittedName>
</protein>
<dbReference type="OrthoDB" id="7061558at2"/>
<name>A0A246JS75_9SPHN</name>
<dbReference type="NCBIfam" id="TIGR00369">
    <property type="entry name" value="unchar_dom_1"/>
    <property type="match status" value="1"/>
</dbReference>
<evidence type="ECO:0000256" key="2">
    <source>
        <dbReference type="ARBA" id="ARBA00022801"/>
    </source>
</evidence>
<comment type="caution">
    <text evidence="4">The sequence shown here is derived from an EMBL/GenBank/DDBJ whole genome shotgun (WGS) entry which is preliminary data.</text>
</comment>
<evidence type="ECO:0000313" key="5">
    <source>
        <dbReference type="Proteomes" id="UP000197361"/>
    </source>
</evidence>
<gene>
    <name evidence="4" type="ORF">CDQ92_13975</name>
</gene>
<dbReference type="RefSeq" id="WP_088441963.1">
    <property type="nucleotide sequence ID" value="NZ_BMMC01000007.1"/>
</dbReference>
<evidence type="ECO:0000256" key="1">
    <source>
        <dbReference type="ARBA" id="ARBA00008324"/>
    </source>
</evidence>
<dbReference type="Pfam" id="PF03061">
    <property type="entry name" value="4HBT"/>
    <property type="match status" value="1"/>
</dbReference>
<dbReference type="PANTHER" id="PTHR21660">
    <property type="entry name" value="THIOESTERASE SUPERFAMILY MEMBER-RELATED"/>
    <property type="match status" value="1"/>
</dbReference>
<dbReference type="Gene3D" id="3.10.129.10">
    <property type="entry name" value="Hotdog Thioesterase"/>
    <property type="match status" value="1"/>
</dbReference>
<dbReference type="InterPro" id="IPR003736">
    <property type="entry name" value="PAAI_dom"/>
</dbReference>
<dbReference type="PANTHER" id="PTHR21660:SF1">
    <property type="entry name" value="ACYL-COENZYME A THIOESTERASE 13"/>
    <property type="match status" value="1"/>
</dbReference>
<evidence type="ECO:0000313" key="4">
    <source>
        <dbReference type="EMBL" id="OWQ95865.1"/>
    </source>
</evidence>
<keyword evidence="5" id="KW-1185">Reference proteome</keyword>
<dbReference type="InterPro" id="IPR039298">
    <property type="entry name" value="ACOT13"/>
</dbReference>
<organism evidence="4 5">
    <name type="scientific">Sphingopyxis bauzanensis</name>
    <dbReference type="NCBI Taxonomy" id="651663"/>
    <lineage>
        <taxon>Bacteria</taxon>
        <taxon>Pseudomonadati</taxon>
        <taxon>Pseudomonadota</taxon>
        <taxon>Alphaproteobacteria</taxon>
        <taxon>Sphingomonadales</taxon>
        <taxon>Sphingomonadaceae</taxon>
        <taxon>Sphingopyxis</taxon>
    </lineage>
</organism>
<proteinExistence type="inferred from homology"/>
<dbReference type="SUPFAM" id="SSF54637">
    <property type="entry name" value="Thioesterase/thiol ester dehydrase-isomerase"/>
    <property type="match status" value="1"/>
</dbReference>
<feature type="domain" description="Thioesterase" evidence="3">
    <location>
        <begin position="53"/>
        <end position="123"/>
    </location>
</feature>
<dbReference type="AlphaFoldDB" id="A0A246JS75"/>
<evidence type="ECO:0000259" key="3">
    <source>
        <dbReference type="Pfam" id="PF03061"/>
    </source>
</evidence>
<sequence>MSAPADPPAGFERHFRRSPVTDAWEPLYSKRDGDRFVIGLRVAAAHCNARAMLHGGVLSTLCDNAMGIACVLAADDGTSLVTVHLSVDFLGAAREGQWIEVGAIATKNGRTLSFAAAEATADSRIIGRATAVFHVGDSGRPKTA</sequence>
<keyword evidence="2" id="KW-0378">Hydrolase</keyword>
<dbReference type="CDD" id="cd03443">
    <property type="entry name" value="PaaI_thioesterase"/>
    <property type="match status" value="1"/>
</dbReference>
<dbReference type="GO" id="GO:0047617">
    <property type="term" value="F:fatty acyl-CoA hydrolase activity"/>
    <property type="evidence" value="ECO:0007669"/>
    <property type="project" value="InterPro"/>
</dbReference>
<accession>A0A246JS75</accession>
<reference evidence="4 5" key="1">
    <citation type="journal article" date="2010" name="Int. J. Syst. Evol. Microbiol.">
        <title>Sphingopyxis bauzanensis sp. nov., a psychrophilic bacterium isolated from soil.</title>
        <authorList>
            <person name="Zhang D.C."/>
            <person name="Liu H.C."/>
            <person name="Xin Y.H."/>
            <person name="Zhou Y.G."/>
            <person name="Schinner F."/>
            <person name="Margesin R."/>
        </authorList>
    </citation>
    <scope>NUCLEOTIDE SEQUENCE [LARGE SCALE GENOMIC DNA]</scope>
    <source>
        <strain evidence="4 5">DSM 22271</strain>
    </source>
</reference>
<dbReference type="EMBL" id="NISK01000003">
    <property type="protein sequence ID" value="OWQ95865.1"/>
    <property type="molecule type" value="Genomic_DNA"/>
</dbReference>
<dbReference type="Proteomes" id="UP000197361">
    <property type="component" value="Unassembled WGS sequence"/>
</dbReference>
<dbReference type="InterPro" id="IPR029069">
    <property type="entry name" value="HotDog_dom_sf"/>
</dbReference>